<dbReference type="InterPro" id="IPR050903">
    <property type="entry name" value="Bact_Chemotaxis_MeTrfase"/>
</dbReference>
<evidence type="ECO:0000313" key="8">
    <source>
        <dbReference type="EMBL" id="SCM67684.1"/>
    </source>
</evidence>
<sequence length="283" mass="31243">MNQITELDSVERPTLSDEAFQRIATIAKGNWGLHLEENKRPLVTARLSKRVTATGVSSFADYIALIEAGDAAECDHFVSALTTNVTHFFREQHHFDYLAETVAPALQGHRSVRVWSAGCSTGQEPYSIAATLSRALPKASDLRILATDVDQDVLHKAEGGTYPAAEVVFPSPALEAQVFGTKERGPNRSVRPELRSMVTFRRLNLIQPWPVSGAFDAIFCRNVAIYFDKPTQAGLWQRFASHLKPNGHLFIGHSERVEHPETLGLQPAGITLYRKSLALDGGR</sequence>
<dbReference type="Pfam" id="PF01739">
    <property type="entry name" value="CheR"/>
    <property type="match status" value="1"/>
</dbReference>
<dbReference type="Proteomes" id="UP000184085">
    <property type="component" value="Unassembled WGS sequence"/>
</dbReference>
<dbReference type="PANTHER" id="PTHR24422:SF19">
    <property type="entry name" value="CHEMOTAXIS PROTEIN METHYLTRANSFERASE"/>
    <property type="match status" value="1"/>
</dbReference>
<keyword evidence="2 5" id="KW-0489">Methyltransferase</keyword>
<organism evidence="8 9">
    <name type="scientific">Donghicola eburneus</name>
    <dbReference type="NCBI Taxonomy" id="393278"/>
    <lineage>
        <taxon>Bacteria</taxon>
        <taxon>Pseudomonadati</taxon>
        <taxon>Pseudomonadota</taxon>
        <taxon>Alphaproteobacteria</taxon>
        <taxon>Rhodobacterales</taxon>
        <taxon>Roseobacteraceae</taxon>
        <taxon>Donghicola</taxon>
    </lineage>
</organism>
<feature type="binding site" evidence="6">
    <location>
        <position position="84"/>
    </location>
    <ligand>
        <name>S-adenosyl-L-methionine</name>
        <dbReference type="ChEBI" id="CHEBI:59789"/>
    </ligand>
</feature>
<dbReference type="PANTHER" id="PTHR24422">
    <property type="entry name" value="CHEMOTAXIS PROTEIN METHYLTRANSFERASE"/>
    <property type="match status" value="1"/>
</dbReference>
<feature type="domain" description="CheR-type methyltransferase" evidence="7">
    <location>
        <begin position="8"/>
        <end position="278"/>
    </location>
</feature>
<evidence type="ECO:0000256" key="6">
    <source>
        <dbReference type="PIRSR" id="PIRSR000410-1"/>
    </source>
</evidence>
<evidence type="ECO:0000256" key="3">
    <source>
        <dbReference type="ARBA" id="ARBA00022679"/>
    </source>
</evidence>
<comment type="catalytic activity">
    <reaction evidence="1 5">
        <text>L-glutamyl-[protein] + S-adenosyl-L-methionine = [protein]-L-glutamate 5-O-methyl ester + S-adenosyl-L-homocysteine</text>
        <dbReference type="Rhea" id="RHEA:24452"/>
        <dbReference type="Rhea" id="RHEA-COMP:10208"/>
        <dbReference type="Rhea" id="RHEA-COMP:10311"/>
        <dbReference type="ChEBI" id="CHEBI:29973"/>
        <dbReference type="ChEBI" id="CHEBI:57856"/>
        <dbReference type="ChEBI" id="CHEBI:59789"/>
        <dbReference type="ChEBI" id="CHEBI:82795"/>
        <dbReference type="EC" id="2.1.1.80"/>
    </reaction>
</comment>
<dbReference type="InterPro" id="IPR026024">
    <property type="entry name" value="Chemotaxis_MeTrfase_CheR"/>
</dbReference>
<feature type="binding site" evidence="6">
    <location>
        <position position="148"/>
    </location>
    <ligand>
        <name>S-adenosyl-L-methionine</name>
        <dbReference type="ChEBI" id="CHEBI:59789"/>
    </ligand>
</feature>
<dbReference type="InterPro" id="IPR000780">
    <property type="entry name" value="CheR_MeTrfase"/>
</dbReference>
<dbReference type="Gene3D" id="3.40.50.150">
    <property type="entry name" value="Vaccinia Virus protein VP39"/>
    <property type="match status" value="1"/>
</dbReference>
<comment type="function">
    <text evidence="5">Methylation of the membrane-bound methyl-accepting chemotaxis proteins (MCP) to form gamma-glutamyl methyl ester residues in MCP.</text>
</comment>
<dbReference type="SUPFAM" id="SSF47757">
    <property type="entry name" value="Chemotaxis receptor methyltransferase CheR, N-terminal domain"/>
    <property type="match status" value="1"/>
</dbReference>
<dbReference type="GO" id="GO:0008983">
    <property type="term" value="F:protein-glutamate O-methyltransferase activity"/>
    <property type="evidence" value="ECO:0007669"/>
    <property type="project" value="UniProtKB-EC"/>
</dbReference>
<dbReference type="InterPro" id="IPR022642">
    <property type="entry name" value="CheR_C"/>
</dbReference>
<dbReference type="InterPro" id="IPR029063">
    <property type="entry name" value="SAM-dependent_MTases_sf"/>
</dbReference>
<keyword evidence="3 5" id="KW-0808">Transferase</keyword>
<proteinExistence type="predicted"/>
<dbReference type="Pfam" id="PF03705">
    <property type="entry name" value="CheR_N"/>
    <property type="match status" value="1"/>
</dbReference>
<feature type="binding site" evidence="6">
    <location>
        <begin position="204"/>
        <end position="205"/>
    </location>
    <ligand>
        <name>S-adenosyl-L-methionine</name>
        <dbReference type="ChEBI" id="CHEBI:59789"/>
    </ligand>
</feature>
<dbReference type="Gene3D" id="1.10.155.10">
    <property type="entry name" value="Chemotaxis receptor methyltransferase CheR, N-terminal domain"/>
    <property type="match status" value="1"/>
</dbReference>
<dbReference type="GO" id="GO:0032259">
    <property type="term" value="P:methylation"/>
    <property type="evidence" value="ECO:0007669"/>
    <property type="project" value="UniProtKB-KW"/>
</dbReference>
<dbReference type="EC" id="2.1.1.80" evidence="5"/>
<dbReference type="PROSITE" id="PS50123">
    <property type="entry name" value="CHER"/>
    <property type="match status" value="1"/>
</dbReference>
<feature type="binding site" evidence="6">
    <location>
        <position position="124"/>
    </location>
    <ligand>
        <name>S-adenosyl-L-methionine</name>
        <dbReference type="ChEBI" id="CHEBI:59789"/>
    </ligand>
</feature>
<dbReference type="SUPFAM" id="SSF53335">
    <property type="entry name" value="S-adenosyl-L-methionine-dependent methyltransferases"/>
    <property type="match status" value="1"/>
</dbReference>
<evidence type="ECO:0000256" key="1">
    <source>
        <dbReference type="ARBA" id="ARBA00001541"/>
    </source>
</evidence>
<feature type="binding site" evidence="6">
    <location>
        <position position="86"/>
    </location>
    <ligand>
        <name>S-adenosyl-L-methionine</name>
        <dbReference type="ChEBI" id="CHEBI:59789"/>
    </ligand>
</feature>
<dbReference type="AlphaFoldDB" id="A0A1M4N0X1"/>
<keyword evidence="9" id="KW-1185">Reference proteome</keyword>
<evidence type="ECO:0000256" key="2">
    <source>
        <dbReference type="ARBA" id="ARBA00022603"/>
    </source>
</evidence>
<dbReference type="RefSeq" id="WP_072706325.1">
    <property type="nucleotide sequence ID" value="NZ_FMJB01000047.1"/>
</dbReference>
<dbReference type="EMBL" id="FMJB01000047">
    <property type="protein sequence ID" value="SCM67684.1"/>
    <property type="molecule type" value="Genomic_DNA"/>
</dbReference>
<evidence type="ECO:0000256" key="4">
    <source>
        <dbReference type="ARBA" id="ARBA00022691"/>
    </source>
</evidence>
<dbReference type="SMART" id="SM00138">
    <property type="entry name" value="MeTrc"/>
    <property type="match status" value="1"/>
</dbReference>
<name>A0A1M4N0X1_9RHOB</name>
<evidence type="ECO:0000256" key="5">
    <source>
        <dbReference type="PIRNR" id="PIRNR000410"/>
    </source>
</evidence>
<dbReference type="InterPro" id="IPR036804">
    <property type="entry name" value="CheR_N_sf"/>
</dbReference>
<feature type="binding site" evidence="6">
    <location>
        <position position="90"/>
    </location>
    <ligand>
        <name>S-adenosyl-L-methionine</name>
        <dbReference type="ChEBI" id="CHEBI:59789"/>
    </ligand>
</feature>
<reference evidence="9" key="1">
    <citation type="submission" date="2016-09" db="EMBL/GenBank/DDBJ databases">
        <authorList>
            <person name="Wibberg D."/>
        </authorList>
    </citation>
    <scope>NUCLEOTIDE SEQUENCE [LARGE SCALE GENOMIC DNA]</scope>
</reference>
<evidence type="ECO:0000313" key="9">
    <source>
        <dbReference type="Proteomes" id="UP000184085"/>
    </source>
</evidence>
<accession>A0A1M4N0X1</accession>
<dbReference type="InterPro" id="IPR022641">
    <property type="entry name" value="CheR_N"/>
</dbReference>
<dbReference type="PRINTS" id="PR00996">
    <property type="entry name" value="CHERMTFRASE"/>
</dbReference>
<protein>
    <recommendedName>
        <fullName evidence="5">Chemotaxis protein methyltransferase</fullName>
        <ecNumber evidence="5">2.1.1.80</ecNumber>
    </recommendedName>
</protein>
<gene>
    <name evidence="8" type="ORF">KARMA_1886</name>
</gene>
<dbReference type="PIRSF" id="PIRSF000410">
    <property type="entry name" value="CheR"/>
    <property type="match status" value="1"/>
</dbReference>
<evidence type="ECO:0000259" key="7">
    <source>
        <dbReference type="PROSITE" id="PS50123"/>
    </source>
</evidence>
<keyword evidence="4 5" id="KW-0949">S-adenosyl-L-methionine</keyword>
<feature type="binding site" evidence="6">
    <location>
        <begin position="221"/>
        <end position="222"/>
    </location>
    <ligand>
        <name>S-adenosyl-L-methionine</name>
        <dbReference type="ChEBI" id="CHEBI:59789"/>
    </ligand>
</feature>